<dbReference type="AlphaFoldDB" id="A0AAU9I7Z8"/>
<comment type="caution">
    <text evidence="2">The sequence shown here is derived from an EMBL/GenBank/DDBJ whole genome shotgun (WGS) entry which is preliminary data.</text>
</comment>
<gene>
    <name evidence="2" type="ORF">BSTOLATCC_MIC304</name>
</gene>
<keyword evidence="3" id="KW-1185">Reference proteome</keyword>
<dbReference type="Proteomes" id="UP001162131">
    <property type="component" value="Unassembled WGS sequence"/>
</dbReference>
<protein>
    <submittedName>
        <fullName evidence="2">Uncharacterized protein</fullName>
    </submittedName>
</protein>
<evidence type="ECO:0000313" key="2">
    <source>
        <dbReference type="EMBL" id="CAG9310095.1"/>
    </source>
</evidence>
<organism evidence="2 3">
    <name type="scientific">Blepharisma stoltei</name>
    <dbReference type="NCBI Taxonomy" id="1481888"/>
    <lineage>
        <taxon>Eukaryota</taxon>
        <taxon>Sar</taxon>
        <taxon>Alveolata</taxon>
        <taxon>Ciliophora</taxon>
        <taxon>Postciliodesmatophora</taxon>
        <taxon>Heterotrichea</taxon>
        <taxon>Heterotrichida</taxon>
        <taxon>Blepharismidae</taxon>
        <taxon>Blepharisma</taxon>
    </lineage>
</organism>
<evidence type="ECO:0000256" key="1">
    <source>
        <dbReference type="SAM" id="MobiDB-lite"/>
    </source>
</evidence>
<dbReference type="EMBL" id="CAJZBQ010000001">
    <property type="protein sequence ID" value="CAG9310095.1"/>
    <property type="molecule type" value="Genomic_DNA"/>
</dbReference>
<feature type="region of interest" description="Disordered" evidence="1">
    <location>
        <begin position="1"/>
        <end position="44"/>
    </location>
</feature>
<feature type="region of interest" description="Disordered" evidence="1">
    <location>
        <begin position="76"/>
        <end position="98"/>
    </location>
</feature>
<reference evidence="2" key="1">
    <citation type="submission" date="2021-09" db="EMBL/GenBank/DDBJ databases">
        <authorList>
            <consortium name="AG Swart"/>
            <person name="Singh M."/>
            <person name="Singh A."/>
            <person name="Seah K."/>
            <person name="Emmerich C."/>
        </authorList>
    </citation>
    <scope>NUCLEOTIDE SEQUENCE</scope>
    <source>
        <strain evidence="2">ATCC30299</strain>
    </source>
</reference>
<feature type="compositionally biased region" description="Basic and acidic residues" evidence="1">
    <location>
        <begin position="12"/>
        <end position="35"/>
    </location>
</feature>
<sequence length="98" mass="11168">MGCAGSKKVKKEAKLHPSRTEPAEKEHPEFEESKHGISKGNISEDSRVLAKLQTINNIYRVVVMAEFNEQIGIQVDNEHPQELNKKKDEENKLENQSQ</sequence>
<name>A0AAU9I7Z8_9CILI</name>
<proteinExistence type="predicted"/>
<evidence type="ECO:0000313" key="3">
    <source>
        <dbReference type="Proteomes" id="UP001162131"/>
    </source>
</evidence>
<accession>A0AAU9I7Z8</accession>